<organism evidence="1">
    <name type="scientific">marine sediment metagenome</name>
    <dbReference type="NCBI Taxonomy" id="412755"/>
    <lineage>
        <taxon>unclassified sequences</taxon>
        <taxon>metagenomes</taxon>
        <taxon>ecological metagenomes</taxon>
    </lineage>
</organism>
<dbReference type="EMBL" id="BARV01018792">
    <property type="protein sequence ID" value="GAI23701.1"/>
    <property type="molecule type" value="Genomic_DNA"/>
</dbReference>
<dbReference type="AlphaFoldDB" id="X1N098"/>
<protein>
    <submittedName>
        <fullName evidence="1">Uncharacterized protein</fullName>
    </submittedName>
</protein>
<evidence type="ECO:0000313" key="1">
    <source>
        <dbReference type="EMBL" id="GAI23701.1"/>
    </source>
</evidence>
<gene>
    <name evidence="1" type="ORF">S06H3_31709</name>
</gene>
<name>X1N098_9ZZZZ</name>
<accession>X1N098</accession>
<proteinExistence type="predicted"/>
<feature type="non-terminal residue" evidence="1">
    <location>
        <position position="1"/>
    </location>
</feature>
<sequence length="77" mass="8102">PISGTALDNTISEKGLFIYGAHVETAGELTQFKSDIDTIVTKINGGGLVPITVHELVPTKTATSKSLLSIEYIASDI</sequence>
<reference evidence="1" key="1">
    <citation type="journal article" date="2014" name="Front. Microbiol.">
        <title>High frequency of phylogenetically diverse reductive dehalogenase-homologous genes in deep subseafloor sedimentary metagenomes.</title>
        <authorList>
            <person name="Kawai M."/>
            <person name="Futagami T."/>
            <person name="Toyoda A."/>
            <person name="Takaki Y."/>
            <person name="Nishi S."/>
            <person name="Hori S."/>
            <person name="Arai W."/>
            <person name="Tsubouchi T."/>
            <person name="Morono Y."/>
            <person name="Uchiyama I."/>
            <person name="Ito T."/>
            <person name="Fujiyama A."/>
            <person name="Inagaki F."/>
            <person name="Takami H."/>
        </authorList>
    </citation>
    <scope>NUCLEOTIDE SEQUENCE</scope>
    <source>
        <strain evidence="1">Expedition CK06-06</strain>
    </source>
</reference>
<comment type="caution">
    <text evidence="1">The sequence shown here is derived from an EMBL/GenBank/DDBJ whole genome shotgun (WGS) entry which is preliminary data.</text>
</comment>